<sequence>MAESFSSQAAGVLRLEAHFGDSWEAVEPLALPFFNGQQVAVTFECGAVPNLDFMQAADAALLNFLALGEVERLASTKAVLANYEWTLVNDGPPLPLDKPADIWQYVEPRHLHVFEDEEGRRTTSICWWNRSASGKLSTAFNWYFGRVEC</sequence>
<accession>A0ABW2U633</accession>
<dbReference type="Proteomes" id="UP001596513">
    <property type="component" value="Unassembled WGS sequence"/>
</dbReference>
<evidence type="ECO:0000313" key="3">
    <source>
        <dbReference type="Proteomes" id="UP001596513"/>
    </source>
</evidence>
<protein>
    <submittedName>
        <fullName evidence="2">DUF6985 domain-containing protein</fullName>
    </submittedName>
</protein>
<feature type="domain" description="DUF6985" evidence="1">
    <location>
        <begin position="20"/>
        <end position="121"/>
    </location>
</feature>
<gene>
    <name evidence="2" type="ORF">ACFQT0_17085</name>
</gene>
<evidence type="ECO:0000259" key="1">
    <source>
        <dbReference type="Pfam" id="PF22481"/>
    </source>
</evidence>
<dbReference type="EMBL" id="JBHTEK010000001">
    <property type="protein sequence ID" value="MFC7668885.1"/>
    <property type="molecule type" value="Genomic_DNA"/>
</dbReference>
<name>A0ABW2U633_9BACT</name>
<dbReference type="Pfam" id="PF22481">
    <property type="entry name" value="DUF6985"/>
    <property type="match status" value="1"/>
</dbReference>
<evidence type="ECO:0000313" key="2">
    <source>
        <dbReference type="EMBL" id="MFC7668885.1"/>
    </source>
</evidence>
<proteinExistence type="predicted"/>
<organism evidence="2 3">
    <name type="scientific">Hymenobacter humi</name>
    <dbReference type="NCBI Taxonomy" id="1411620"/>
    <lineage>
        <taxon>Bacteria</taxon>
        <taxon>Pseudomonadati</taxon>
        <taxon>Bacteroidota</taxon>
        <taxon>Cytophagia</taxon>
        <taxon>Cytophagales</taxon>
        <taxon>Hymenobacteraceae</taxon>
        <taxon>Hymenobacter</taxon>
    </lineage>
</organism>
<dbReference type="InterPro" id="IPR054254">
    <property type="entry name" value="DUF6985"/>
</dbReference>
<comment type="caution">
    <text evidence="2">The sequence shown here is derived from an EMBL/GenBank/DDBJ whole genome shotgun (WGS) entry which is preliminary data.</text>
</comment>
<keyword evidence="3" id="KW-1185">Reference proteome</keyword>
<dbReference type="RefSeq" id="WP_380204421.1">
    <property type="nucleotide sequence ID" value="NZ_JBHTEK010000001.1"/>
</dbReference>
<reference evidence="3" key="1">
    <citation type="journal article" date="2019" name="Int. J. Syst. Evol. Microbiol.">
        <title>The Global Catalogue of Microorganisms (GCM) 10K type strain sequencing project: providing services to taxonomists for standard genome sequencing and annotation.</title>
        <authorList>
            <consortium name="The Broad Institute Genomics Platform"/>
            <consortium name="The Broad Institute Genome Sequencing Center for Infectious Disease"/>
            <person name="Wu L."/>
            <person name="Ma J."/>
        </authorList>
    </citation>
    <scope>NUCLEOTIDE SEQUENCE [LARGE SCALE GENOMIC DNA]</scope>
    <source>
        <strain evidence="3">JCM 19635</strain>
    </source>
</reference>